<protein>
    <recommendedName>
        <fullName evidence="7 9">Uroporphyrinogen-III synthase</fullName>
        <ecNumber evidence="3 9">4.2.1.75</ecNumber>
    </recommendedName>
</protein>
<evidence type="ECO:0000313" key="11">
    <source>
        <dbReference type="EMBL" id="RBW71577.1"/>
    </source>
</evidence>
<accession>A0A366Y058</accession>
<sequence length="268" mass="29974">MRSEQKPLFGKKILITRSKQQAASFSNKVQELGGIPIQIPLISIQQPSTIRPVTQAISKLDTFHWIIFTSTNGVKFFLNALKEESIDTAILKNNRIAVVGRKTLEVLEDAGIKVDLVPTEFVAEALIDELKQQMKEGEAVLLPRGNLARDVLPNELRKLGASVTDIVVYETVLYDGHKQELYELIKNKQIDVVTFTSSSTVHHFVQLLEGTDWRNYIDSIILAAIGPITAETLEHYHLIPTVTAEQYTINGLLHSIVEIIAKGDSDYE</sequence>
<dbReference type="PANTHER" id="PTHR38042">
    <property type="entry name" value="UROPORPHYRINOGEN-III SYNTHASE, CHLOROPLASTIC"/>
    <property type="match status" value="1"/>
</dbReference>
<feature type="domain" description="Tetrapyrrole biosynthesis uroporphyrinogen III synthase" evidence="10">
    <location>
        <begin position="25"/>
        <end position="253"/>
    </location>
</feature>
<comment type="similarity">
    <text evidence="2 9">Belongs to the uroporphyrinogen-III synthase family.</text>
</comment>
<dbReference type="Gene3D" id="3.40.50.10090">
    <property type="match status" value="2"/>
</dbReference>
<dbReference type="AlphaFoldDB" id="A0A366Y058"/>
<dbReference type="UniPathway" id="UPA00251">
    <property type="reaction ID" value="UER00320"/>
</dbReference>
<dbReference type="EMBL" id="QOCW01000001">
    <property type="protein sequence ID" value="RBW71577.1"/>
    <property type="molecule type" value="Genomic_DNA"/>
</dbReference>
<keyword evidence="5 9" id="KW-0627">Porphyrin biosynthesis</keyword>
<evidence type="ECO:0000256" key="5">
    <source>
        <dbReference type="ARBA" id="ARBA00023244"/>
    </source>
</evidence>
<dbReference type="EC" id="4.2.1.75" evidence="3 9"/>
<dbReference type="GO" id="GO:0004852">
    <property type="term" value="F:uroporphyrinogen-III synthase activity"/>
    <property type="evidence" value="ECO:0007669"/>
    <property type="project" value="UniProtKB-UniRule"/>
</dbReference>
<comment type="function">
    <text evidence="6 9">Catalyzes cyclization of the linear tetrapyrrole, hydroxymethylbilane, to the macrocyclic uroporphyrinogen III.</text>
</comment>
<evidence type="ECO:0000259" key="10">
    <source>
        <dbReference type="Pfam" id="PF02602"/>
    </source>
</evidence>
<dbReference type="InterPro" id="IPR036108">
    <property type="entry name" value="4pyrrol_syn_uPrphyn_synt_sf"/>
</dbReference>
<dbReference type="OrthoDB" id="9815856at2"/>
<evidence type="ECO:0000256" key="1">
    <source>
        <dbReference type="ARBA" id="ARBA00004772"/>
    </source>
</evidence>
<reference evidence="11 12" key="1">
    <citation type="submission" date="2018-07" db="EMBL/GenBank/DDBJ databases">
        <title>Lottiidibacillus patelloidae gen. nov., sp. nov., isolated from the intestinal tract of a marine limpet and the reclassification of B. taeanensis BH030017T, B. algicola KMM 3737T and B. hwajinpoensis SW-72T as genus Lottiidibacillus.</title>
        <authorList>
            <person name="Liu R."/>
            <person name="Huang Z."/>
        </authorList>
    </citation>
    <scope>NUCLEOTIDE SEQUENCE [LARGE SCALE GENOMIC DNA]</scope>
    <source>
        <strain evidence="11 12">BH030017</strain>
    </source>
</reference>
<organism evidence="11 12">
    <name type="scientific">Bacillus taeanensis</name>
    <dbReference type="NCBI Taxonomy" id="273032"/>
    <lineage>
        <taxon>Bacteria</taxon>
        <taxon>Bacillati</taxon>
        <taxon>Bacillota</taxon>
        <taxon>Bacilli</taxon>
        <taxon>Bacillales</taxon>
        <taxon>Bacillaceae</taxon>
        <taxon>Bacillus</taxon>
    </lineage>
</organism>
<comment type="catalytic activity">
    <reaction evidence="8 9">
        <text>hydroxymethylbilane = uroporphyrinogen III + H2O</text>
        <dbReference type="Rhea" id="RHEA:18965"/>
        <dbReference type="ChEBI" id="CHEBI:15377"/>
        <dbReference type="ChEBI" id="CHEBI:57308"/>
        <dbReference type="ChEBI" id="CHEBI:57845"/>
        <dbReference type="EC" id="4.2.1.75"/>
    </reaction>
</comment>
<dbReference type="InterPro" id="IPR003754">
    <property type="entry name" value="4pyrrol_synth_uPrphyn_synth"/>
</dbReference>
<evidence type="ECO:0000256" key="7">
    <source>
        <dbReference type="ARBA" id="ARBA00040167"/>
    </source>
</evidence>
<comment type="caution">
    <text evidence="11">The sequence shown here is derived from an EMBL/GenBank/DDBJ whole genome shotgun (WGS) entry which is preliminary data.</text>
</comment>
<dbReference type="GO" id="GO:0006782">
    <property type="term" value="P:protoporphyrinogen IX biosynthetic process"/>
    <property type="evidence" value="ECO:0007669"/>
    <property type="project" value="UniProtKB-UniRule"/>
</dbReference>
<dbReference type="CDD" id="cd06578">
    <property type="entry name" value="HemD"/>
    <property type="match status" value="1"/>
</dbReference>
<gene>
    <name evidence="11" type="ORF">DS031_02175</name>
</gene>
<name>A0A366Y058_9BACI</name>
<dbReference type="Pfam" id="PF02602">
    <property type="entry name" value="HEM4"/>
    <property type="match status" value="1"/>
</dbReference>
<dbReference type="SUPFAM" id="SSF69618">
    <property type="entry name" value="HemD-like"/>
    <property type="match status" value="1"/>
</dbReference>
<keyword evidence="12" id="KW-1185">Reference proteome</keyword>
<dbReference type="RefSeq" id="WP_113804279.1">
    <property type="nucleotide sequence ID" value="NZ_QOCW01000001.1"/>
</dbReference>
<evidence type="ECO:0000256" key="9">
    <source>
        <dbReference type="RuleBase" id="RU366031"/>
    </source>
</evidence>
<evidence type="ECO:0000256" key="3">
    <source>
        <dbReference type="ARBA" id="ARBA00013109"/>
    </source>
</evidence>
<evidence type="ECO:0000313" key="12">
    <source>
        <dbReference type="Proteomes" id="UP000253314"/>
    </source>
</evidence>
<dbReference type="Proteomes" id="UP000253314">
    <property type="component" value="Unassembled WGS sequence"/>
</dbReference>
<evidence type="ECO:0000256" key="6">
    <source>
        <dbReference type="ARBA" id="ARBA00037589"/>
    </source>
</evidence>
<evidence type="ECO:0000256" key="2">
    <source>
        <dbReference type="ARBA" id="ARBA00008133"/>
    </source>
</evidence>
<dbReference type="PANTHER" id="PTHR38042:SF1">
    <property type="entry name" value="UROPORPHYRINOGEN-III SYNTHASE, CHLOROPLASTIC"/>
    <property type="match status" value="1"/>
</dbReference>
<evidence type="ECO:0000256" key="8">
    <source>
        <dbReference type="ARBA" id="ARBA00048617"/>
    </source>
</evidence>
<proteinExistence type="inferred from homology"/>
<comment type="pathway">
    <text evidence="1 9">Porphyrin-containing compound metabolism; protoporphyrin-IX biosynthesis; coproporphyrinogen-III from 5-aminolevulinate: step 3/4.</text>
</comment>
<dbReference type="GO" id="GO:0006780">
    <property type="term" value="P:uroporphyrinogen III biosynthetic process"/>
    <property type="evidence" value="ECO:0007669"/>
    <property type="project" value="UniProtKB-UniRule"/>
</dbReference>
<evidence type="ECO:0000256" key="4">
    <source>
        <dbReference type="ARBA" id="ARBA00023239"/>
    </source>
</evidence>
<dbReference type="InterPro" id="IPR039793">
    <property type="entry name" value="UROS/Hem4"/>
</dbReference>
<keyword evidence="4 9" id="KW-0456">Lyase</keyword>